<gene>
    <name evidence="4" type="ORF">SAMN02983003_2870</name>
</gene>
<dbReference type="InterPro" id="IPR050565">
    <property type="entry name" value="LYPA1-2/EST-like"/>
</dbReference>
<organism evidence="4 5">
    <name type="scientific">Devosia enhydra</name>
    <dbReference type="NCBI Taxonomy" id="665118"/>
    <lineage>
        <taxon>Bacteria</taxon>
        <taxon>Pseudomonadati</taxon>
        <taxon>Pseudomonadota</taxon>
        <taxon>Alphaproteobacteria</taxon>
        <taxon>Hyphomicrobiales</taxon>
        <taxon>Devosiaceae</taxon>
        <taxon>Devosia</taxon>
    </lineage>
</organism>
<dbReference type="InterPro" id="IPR029058">
    <property type="entry name" value="AB_hydrolase_fold"/>
</dbReference>
<dbReference type="SUPFAM" id="SSF53474">
    <property type="entry name" value="alpha/beta-Hydrolases"/>
    <property type="match status" value="1"/>
</dbReference>
<dbReference type="PANTHER" id="PTHR10655">
    <property type="entry name" value="LYSOPHOSPHOLIPASE-RELATED"/>
    <property type="match status" value="1"/>
</dbReference>
<accession>A0A1K2HZX8</accession>
<proteinExistence type="inferred from homology"/>
<dbReference type="Gene3D" id="3.40.50.1820">
    <property type="entry name" value="alpha/beta hydrolase"/>
    <property type="match status" value="1"/>
</dbReference>
<reference evidence="4 5" key="1">
    <citation type="submission" date="2016-11" db="EMBL/GenBank/DDBJ databases">
        <authorList>
            <person name="Jaros S."/>
            <person name="Januszkiewicz K."/>
            <person name="Wedrychowicz H."/>
        </authorList>
    </citation>
    <scope>NUCLEOTIDE SEQUENCE [LARGE SCALE GENOMIC DNA]</scope>
    <source>
        <strain evidence="4 5">ATCC 23634</strain>
    </source>
</reference>
<evidence type="ECO:0000256" key="2">
    <source>
        <dbReference type="ARBA" id="ARBA00022801"/>
    </source>
</evidence>
<dbReference type="Proteomes" id="UP000183447">
    <property type="component" value="Unassembled WGS sequence"/>
</dbReference>
<sequence>MTGTMTTPPALSGPRLPPASGGAPKSLMVMLHGYGADGHDLIDLGRYWVRALPDTLFVSPNAPERCAMSPMGYQWFPLSLDRTISRVTGAAAARPAIVGHLEALWAETGLGPEATYLLGFSQGAMMALHVGLSLATPLRGIIGFSGAFIPPAGFSAEAAPRTPVCLVHGEVDQVVDPALSVTAAETLTSAGIEVSLLMCPNVGHGIAPEGLDFSGHFIAAQELCAKG</sequence>
<protein>
    <submittedName>
        <fullName evidence="4">Phospholipase/carboxylesterase</fullName>
    </submittedName>
</protein>
<dbReference type="OrthoDB" id="9801763at2"/>
<feature type="domain" description="Phospholipase/carboxylesterase/thioesterase" evidence="3">
    <location>
        <begin position="23"/>
        <end position="219"/>
    </location>
</feature>
<evidence type="ECO:0000259" key="3">
    <source>
        <dbReference type="Pfam" id="PF02230"/>
    </source>
</evidence>
<keyword evidence="2" id="KW-0378">Hydrolase</keyword>
<dbReference type="EMBL" id="FPKU01000002">
    <property type="protein sequence ID" value="SFZ85701.1"/>
    <property type="molecule type" value="Genomic_DNA"/>
</dbReference>
<dbReference type="STRING" id="665118.SAMN02983003_2870"/>
<dbReference type="Pfam" id="PF02230">
    <property type="entry name" value="Abhydrolase_2"/>
    <property type="match status" value="1"/>
</dbReference>
<dbReference type="AlphaFoldDB" id="A0A1K2HZX8"/>
<dbReference type="PANTHER" id="PTHR10655:SF17">
    <property type="entry name" value="LYSOPHOSPHOLIPASE-LIKE PROTEIN 1"/>
    <property type="match status" value="1"/>
</dbReference>
<keyword evidence="5" id="KW-1185">Reference proteome</keyword>
<evidence type="ECO:0000313" key="4">
    <source>
        <dbReference type="EMBL" id="SFZ85701.1"/>
    </source>
</evidence>
<dbReference type="GO" id="GO:0016787">
    <property type="term" value="F:hydrolase activity"/>
    <property type="evidence" value="ECO:0007669"/>
    <property type="project" value="UniProtKB-KW"/>
</dbReference>
<comment type="similarity">
    <text evidence="1">Belongs to the AB hydrolase superfamily. AB hydrolase 2 family.</text>
</comment>
<evidence type="ECO:0000313" key="5">
    <source>
        <dbReference type="Proteomes" id="UP000183447"/>
    </source>
</evidence>
<dbReference type="InterPro" id="IPR003140">
    <property type="entry name" value="PLipase/COase/thioEstase"/>
</dbReference>
<dbReference type="RefSeq" id="WP_143145809.1">
    <property type="nucleotide sequence ID" value="NZ_FPKU01000002.1"/>
</dbReference>
<name>A0A1K2HZX8_9HYPH</name>
<evidence type="ECO:0000256" key="1">
    <source>
        <dbReference type="ARBA" id="ARBA00006499"/>
    </source>
</evidence>